<feature type="region of interest" description="Disordered" evidence="1">
    <location>
        <begin position="19"/>
        <end position="49"/>
    </location>
</feature>
<proteinExistence type="predicted"/>
<comment type="caution">
    <text evidence="2">The sequence shown here is derived from an EMBL/GenBank/DDBJ whole genome shotgun (WGS) entry which is preliminary data.</text>
</comment>
<evidence type="ECO:0000313" key="3">
    <source>
        <dbReference type="Proteomes" id="UP000186601"/>
    </source>
</evidence>
<dbReference type="EMBL" id="MLYV02000426">
    <property type="protein sequence ID" value="PSR99058.1"/>
    <property type="molecule type" value="Genomic_DNA"/>
</dbReference>
<accession>A0A2R6PZN2</accession>
<organism evidence="2 3">
    <name type="scientific">Hermanssonia centrifuga</name>
    <dbReference type="NCBI Taxonomy" id="98765"/>
    <lineage>
        <taxon>Eukaryota</taxon>
        <taxon>Fungi</taxon>
        <taxon>Dikarya</taxon>
        <taxon>Basidiomycota</taxon>
        <taxon>Agaricomycotina</taxon>
        <taxon>Agaricomycetes</taxon>
        <taxon>Polyporales</taxon>
        <taxon>Meruliaceae</taxon>
        <taxon>Hermanssonia</taxon>
    </lineage>
</organism>
<feature type="compositionally biased region" description="Low complexity" evidence="1">
    <location>
        <begin position="39"/>
        <end position="49"/>
    </location>
</feature>
<gene>
    <name evidence="2" type="ORF">PHLCEN_2v4215</name>
</gene>
<reference evidence="2 3" key="1">
    <citation type="submission" date="2018-02" db="EMBL/GenBank/DDBJ databases">
        <title>Genome sequence of the basidiomycete white-rot fungus Phlebia centrifuga.</title>
        <authorList>
            <person name="Granchi Z."/>
            <person name="Peng M."/>
            <person name="de Vries R.P."/>
            <person name="Hilden K."/>
            <person name="Makela M.R."/>
            <person name="Grigoriev I."/>
            <person name="Riley R."/>
        </authorList>
    </citation>
    <scope>NUCLEOTIDE SEQUENCE [LARGE SCALE GENOMIC DNA]</scope>
    <source>
        <strain evidence="2 3">FBCC195</strain>
    </source>
</reference>
<evidence type="ECO:0000313" key="2">
    <source>
        <dbReference type="EMBL" id="PSR99058.1"/>
    </source>
</evidence>
<feature type="compositionally biased region" description="Polar residues" evidence="1">
    <location>
        <begin position="25"/>
        <end position="36"/>
    </location>
</feature>
<sequence>MVPEHPKSPAVRRHVQQKIPITHLGTDQTSCQVSDESNGHMPGTGPGHTTWNLPSIGTHKTTLSPQILHILSHIHH</sequence>
<name>A0A2R6PZN2_9APHY</name>
<keyword evidence="3" id="KW-1185">Reference proteome</keyword>
<protein>
    <submittedName>
        <fullName evidence="2">Uncharacterized protein</fullName>
    </submittedName>
</protein>
<evidence type="ECO:0000256" key="1">
    <source>
        <dbReference type="SAM" id="MobiDB-lite"/>
    </source>
</evidence>
<dbReference type="AlphaFoldDB" id="A0A2R6PZN2"/>
<dbReference type="Proteomes" id="UP000186601">
    <property type="component" value="Unassembled WGS sequence"/>
</dbReference>